<gene>
    <name evidence="1" type="ORF">O6H91_03G016500</name>
</gene>
<organism evidence="1 2">
    <name type="scientific">Diphasiastrum complanatum</name>
    <name type="common">Issler's clubmoss</name>
    <name type="synonym">Lycopodium complanatum</name>
    <dbReference type="NCBI Taxonomy" id="34168"/>
    <lineage>
        <taxon>Eukaryota</taxon>
        <taxon>Viridiplantae</taxon>
        <taxon>Streptophyta</taxon>
        <taxon>Embryophyta</taxon>
        <taxon>Tracheophyta</taxon>
        <taxon>Lycopodiopsida</taxon>
        <taxon>Lycopodiales</taxon>
        <taxon>Lycopodiaceae</taxon>
        <taxon>Lycopodioideae</taxon>
        <taxon>Diphasiastrum</taxon>
    </lineage>
</organism>
<name>A0ACC2E3V7_DIPCM</name>
<accession>A0ACC2E3V7</accession>
<evidence type="ECO:0000313" key="2">
    <source>
        <dbReference type="Proteomes" id="UP001162992"/>
    </source>
</evidence>
<sequence length="1071" mass="116746">MGLSSHHSKSSTSSAKYKAENLNRKNPLILGCVGSAERSAAGKPAGSKSGALKKSSSSNSLPLQTALVAKPHEYVSRSGMSRGRGLLKLKGPCVCESVVSVEETKSMTKKAYLAISTKGQTPHASNTQEVPTFKVRDLDQCQRANDWIDVKYKRRTSCSSASSGSSPPLQNLASSWSSSSARAEYIFSRAKPTLSPETNMASQNYSPNTKAPQSFADSYKLVGQPQEAIVLYQKVLVAAMENSTEIAQNMTDKFFIESKSSSSKMRDDGNFASADAKVGGINSVEATEIASHEQGDSWYSPPTERSSPSSASLAGTLNLEDRWEAASLSHAQNLSADSVEISRSLLFHSTADTARRSFHNIGSTLRLSPETAIPFSTGSRRRDAWPITDEDEMLAISASDSDAVKKLDNSFGDCGPSLGVHKFKKELHGNGQVEASRSSKAVRSGENKKSMQDSSGFSVSNRPSSKGAVRSVKCSPLSGTAIGELSPTWSYLDTESIAIGRARQAASHYCLPAHRPPLHTLLTNSDSFEPVGSSASVKGLLECILTEETLSFRFRVARSKETLIAESCRGANIFKKGVGDPLFTIFSRTGNGKEKTGWKRWRKKQRHSMRIIAEMQVTTGGQCTVDSHGKPLLHSELEFVLLGEGLHQPSSYILDEKKSNRNLTGLDHISGEYSQISPQSISHLNTPELSVFSREENISNDSSSVIDGPDGQIENKSCKSSSSQLGISKHVGGLSHQFGLEKWHESCEKVAYNEKVRVGLAAQLKTELSAIVIQLPTSSQINAVGLGDDADTRSKLGWDVKKPDSISSGIKSLSQSHAFCLETLLGAKSHQENICESLSNEGVDIHSNSAELEFEKDREENLLSSTEDSLEVKDVRRFMNANDEHVTIILPAGEHGCPTTGLEGPQPLIRRWKSGGKCDCGNWDLGCGLVILKNEQSCGSTEEIPKTDTVIKHNQDQYSHVEMFIQDRKQKEVAMNLFRLHDGLFSMSFQEPMSSLQAFAAAVAILYCRLQPTILSKDKEKLKYAKMKPPRVPFRTIRTSNSESERASPWRNKAYTRGCQLNPPLNAVDRA</sequence>
<protein>
    <submittedName>
        <fullName evidence="1">Uncharacterized protein</fullName>
    </submittedName>
</protein>
<keyword evidence="2" id="KW-1185">Reference proteome</keyword>
<proteinExistence type="predicted"/>
<dbReference type="Proteomes" id="UP001162992">
    <property type="component" value="Chromosome 3"/>
</dbReference>
<reference evidence="2" key="1">
    <citation type="journal article" date="2024" name="Proc. Natl. Acad. Sci. U.S.A.">
        <title>Extraordinary preservation of gene collinearity over three hundred million years revealed in homosporous lycophytes.</title>
        <authorList>
            <person name="Li C."/>
            <person name="Wickell D."/>
            <person name="Kuo L.Y."/>
            <person name="Chen X."/>
            <person name="Nie B."/>
            <person name="Liao X."/>
            <person name="Peng D."/>
            <person name="Ji J."/>
            <person name="Jenkins J."/>
            <person name="Williams M."/>
            <person name="Shu S."/>
            <person name="Plott C."/>
            <person name="Barry K."/>
            <person name="Rajasekar S."/>
            <person name="Grimwood J."/>
            <person name="Han X."/>
            <person name="Sun S."/>
            <person name="Hou Z."/>
            <person name="He W."/>
            <person name="Dai G."/>
            <person name="Sun C."/>
            <person name="Schmutz J."/>
            <person name="Leebens-Mack J.H."/>
            <person name="Li F.W."/>
            <person name="Wang L."/>
        </authorList>
    </citation>
    <scope>NUCLEOTIDE SEQUENCE [LARGE SCALE GENOMIC DNA]</scope>
    <source>
        <strain evidence="2">cv. PW_Plant_1</strain>
    </source>
</reference>
<evidence type="ECO:0000313" key="1">
    <source>
        <dbReference type="EMBL" id="KAJ7561154.1"/>
    </source>
</evidence>
<comment type="caution">
    <text evidence="1">The sequence shown here is derived from an EMBL/GenBank/DDBJ whole genome shotgun (WGS) entry which is preliminary data.</text>
</comment>
<dbReference type="EMBL" id="CM055094">
    <property type="protein sequence ID" value="KAJ7561154.1"/>
    <property type="molecule type" value="Genomic_DNA"/>
</dbReference>